<keyword evidence="13" id="KW-0333">Golgi apparatus</keyword>
<dbReference type="eggNOG" id="KOG4753">
    <property type="taxonomic scope" value="Eukaryota"/>
</dbReference>
<evidence type="ECO:0000313" key="20">
    <source>
        <dbReference type="Proteomes" id="UP000052978"/>
    </source>
</evidence>
<evidence type="ECO:0000256" key="4">
    <source>
        <dbReference type="ARBA" id="ARBA00004412"/>
    </source>
</evidence>
<evidence type="ECO:0000256" key="1">
    <source>
        <dbReference type="ARBA" id="ARBA00004141"/>
    </source>
</evidence>
<dbReference type="GO" id="GO:0005769">
    <property type="term" value="C:early endosome"/>
    <property type="evidence" value="ECO:0007669"/>
    <property type="project" value="UniProtKB-SubCell"/>
</dbReference>
<evidence type="ECO:0000256" key="2">
    <source>
        <dbReference type="ARBA" id="ARBA00004172"/>
    </source>
</evidence>
<evidence type="ECO:0000256" key="10">
    <source>
        <dbReference type="ARBA" id="ARBA00022753"/>
    </source>
</evidence>
<keyword evidence="14 18" id="KW-0472">Membrane</keyword>
<evidence type="ECO:0000256" key="11">
    <source>
        <dbReference type="ARBA" id="ARBA00022989"/>
    </source>
</evidence>
<dbReference type="PANTHER" id="PTHR15664:SF6">
    <property type="entry name" value="TRANSMEMBRANE PROTEIN 230"/>
    <property type="match status" value="1"/>
</dbReference>
<keyword evidence="11 18" id="KW-1133">Transmembrane helix</keyword>
<dbReference type="AlphaFoldDB" id="S7MQU8"/>
<dbReference type="PANTHER" id="PTHR15664">
    <property type="entry name" value="C20ORF30 PROTEIN"/>
    <property type="match status" value="1"/>
</dbReference>
<evidence type="ECO:0000256" key="14">
    <source>
        <dbReference type="ARBA" id="ARBA00023136"/>
    </source>
</evidence>
<dbReference type="InterPro" id="IPR044234">
    <property type="entry name" value="TMEM230"/>
</dbReference>
<evidence type="ECO:0000313" key="19">
    <source>
        <dbReference type="EMBL" id="EPQ06711.1"/>
    </source>
</evidence>
<evidence type="ECO:0000256" key="6">
    <source>
        <dbReference type="ARBA" id="ARBA00004601"/>
    </source>
</evidence>
<feature type="transmembrane region" description="Helical" evidence="18">
    <location>
        <begin position="103"/>
        <end position="123"/>
    </location>
</feature>
<evidence type="ECO:0000256" key="9">
    <source>
        <dbReference type="ARBA" id="ARBA00022692"/>
    </source>
</evidence>
<dbReference type="InterPro" id="IPR008590">
    <property type="entry name" value="TMEM_230/134"/>
</dbReference>
<evidence type="ECO:0000256" key="7">
    <source>
        <dbReference type="ARBA" id="ARBA00004603"/>
    </source>
</evidence>
<evidence type="ECO:0000256" key="17">
    <source>
        <dbReference type="ARBA" id="ARBA00024088"/>
    </source>
</evidence>
<evidence type="ECO:0000256" key="13">
    <source>
        <dbReference type="ARBA" id="ARBA00023034"/>
    </source>
</evidence>
<comment type="similarity">
    <text evidence="8">Belongs to the TMEM134/TMEM230 family.</text>
</comment>
<dbReference type="GO" id="GO:0048489">
    <property type="term" value="P:synaptic vesicle transport"/>
    <property type="evidence" value="ECO:0007669"/>
    <property type="project" value="TreeGrafter"/>
</dbReference>
<dbReference type="GO" id="GO:0005770">
    <property type="term" value="C:late endosome"/>
    <property type="evidence" value="ECO:0007669"/>
    <property type="project" value="UniProtKB-SubCell"/>
</dbReference>
<evidence type="ECO:0000256" key="3">
    <source>
        <dbReference type="ARBA" id="ARBA00004234"/>
    </source>
</evidence>
<sequence length="145" mass="15542">MVPARTNVPAGTPRSKVKYSMLSSTDDGHMNPQKDTLPAEDCCKPRRCPGVARSHLLKCQESPAKIPYKAIACFALQFLIGAVLLITGCLLLAGYLGEAGPNRAIAILIVGILVLLPGFYHLLIACKARRGCPGYSYQDLPDCGD</sequence>
<dbReference type="Proteomes" id="UP000052978">
    <property type="component" value="Unassembled WGS sequence"/>
</dbReference>
<name>S7MQU8_MYOBR</name>
<keyword evidence="20" id="KW-1185">Reference proteome</keyword>
<gene>
    <name evidence="19" type="ORF">D623_10001099</name>
</gene>
<evidence type="ECO:0000256" key="12">
    <source>
        <dbReference type="ARBA" id="ARBA00023018"/>
    </source>
</evidence>
<keyword evidence="9 18" id="KW-0812">Transmembrane</keyword>
<dbReference type="GO" id="GO:0055037">
    <property type="term" value="C:recycling endosome"/>
    <property type="evidence" value="ECO:0007669"/>
    <property type="project" value="UniProtKB-SubCell"/>
</dbReference>
<comment type="subcellular location">
    <subcellularLocation>
        <location evidence="5">Cytoplasmic vesicle</location>
        <location evidence="5">Autophagosome</location>
    </subcellularLocation>
    <subcellularLocation>
        <location evidence="3">Cytoplasmic vesicle</location>
        <location evidence="3">Secretory vesicle</location>
        <location evidence="3">Synaptic vesicle</location>
    </subcellularLocation>
    <subcellularLocation>
        <location evidence="4">Early endosome</location>
    </subcellularLocation>
    <subcellularLocation>
        <location evidence="6">Golgi apparatus</location>
        <location evidence="6">trans-Golgi network</location>
    </subcellularLocation>
    <subcellularLocation>
        <location evidence="7">Late endosome</location>
    </subcellularLocation>
    <subcellularLocation>
        <location evidence="1">Membrane</location>
        <topology evidence="1">Multi-pass membrane protein</topology>
    </subcellularLocation>
    <subcellularLocation>
        <location evidence="2">Recycling endosome</location>
    </subcellularLocation>
</comment>
<protein>
    <recommendedName>
        <fullName evidence="17">Transmembrane protein 230</fullName>
    </recommendedName>
</protein>
<dbReference type="EMBL" id="KE162046">
    <property type="protein sequence ID" value="EPQ06711.1"/>
    <property type="molecule type" value="Genomic_DNA"/>
</dbReference>
<comment type="function">
    <text evidence="16">Involved in trafficking and recycling of synaptic vesicles.</text>
</comment>
<evidence type="ECO:0000256" key="16">
    <source>
        <dbReference type="ARBA" id="ARBA00024003"/>
    </source>
</evidence>
<proteinExistence type="inferred from homology"/>
<dbReference type="GO" id="GO:0008021">
    <property type="term" value="C:synaptic vesicle"/>
    <property type="evidence" value="ECO:0007669"/>
    <property type="project" value="UniProtKB-SubCell"/>
</dbReference>
<reference evidence="19 20" key="1">
    <citation type="journal article" date="2013" name="Nat. Commun.">
        <title>Genome analysis reveals insights into physiology and longevity of the Brandt's bat Myotis brandtii.</title>
        <authorList>
            <person name="Seim I."/>
            <person name="Fang X."/>
            <person name="Xiong Z."/>
            <person name="Lobanov A.V."/>
            <person name="Huang Z."/>
            <person name="Ma S."/>
            <person name="Feng Y."/>
            <person name="Turanov A.A."/>
            <person name="Zhu Y."/>
            <person name="Lenz T.L."/>
            <person name="Gerashchenko M.V."/>
            <person name="Fan D."/>
            <person name="Hee Yim S."/>
            <person name="Yao X."/>
            <person name="Jordan D."/>
            <person name="Xiong Y."/>
            <person name="Ma Y."/>
            <person name="Lyapunov A.N."/>
            <person name="Chen G."/>
            <person name="Kulakova O.I."/>
            <person name="Sun Y."/>
            <person name="Lee S.G."/>
            <person name="Bronson R.T."/>
            <person name="Moskalev A.A."/>
            <person name="Sunyaev S.R."/>
            <person name="Zhang G."/>
            <person name="Krogh A."/>
            <person name="Wang J."/>
            <person name="Gladyshev V.N."/>
        </authorList>
    </citation>
    <scope>NUCLEOTIDE SEQUENCE [LARGE SCALE GENOMIC DNA]</scope>
</reference>
<keyword evidence="12" id="KW-0770">Synapse</keyword>
<evidence type="ECO:0000256" key="5">
    <source>
        <dbReference type="ARBA" id="ARBA00004419"/>
    </source>
</evidence>
<evidence type="ECO:0000256" key="15">
    <source>
        <dbReference type="ARBA" id="ARBA00023329"/>
    </source>
</evidence>
<evidence type="ECO:0000256" key="18">
    <source>
        <dbReference type="SAM" id="Phobius"/>
    </source>
</evidence>
<keyword evidence="10" id="KW-0967">Endosome</keyword>
<organism evidence="19 20">
    <name type="scientific">Myotis brandtii</name>
    <name type="common">Brandt's bat</name>
    <dbReference type="NCBI Taxonomy" id="109478"/>
    <lineage>
        <taxon>Eukaryota</taxon>
        <taxon>Metazoa</taxon>
        <taxon>Chordata</taxon>
        <taxon>Craniata</taxon>
        <taxon>Vertebrata</taxon>
        <taxon>Euteleostomi</taxon>
        <taxon>Mammalia</taxon>
        <taxon>Eutheria</taxon>
        <taxon>Laurasiatheria</taxon>
        <taxon>Chiroptera</taxon>
        <taxon>Yangochiroptera</taxon>
        <taxon>Vespertilionidae</taxon>
        <taxon>Myotis</taxon>
    </lineage>
</organism>
<dbReference type="GO" id="GO:0005794">
    <property type="term" value="C:Golgi apparatus"/>
    <property type="evidence" value="ECO:0007669"/>
    <property type="project" value="UniProtKB-SubCell"/>
</dbReference>
<dbReference type="Pfam" id="PF05915">
    <property type="entry name" value="TMEM_230_134"/>
    <property type="match status" value="1"/>
</dbReference>
<evidence type="ECO:0000256" key="8">
    <source>
        <dbReference type="ARBA" id="ARBA00007743"/>
    </source>
</evidence>
<accession>S7MQU8</accession>
<feature type="transmembrane region" description="Helical" evidence="18">
    <location>
        <begin position="70"/>
        <end position="97"/>
    </location>
</feature>
<dbReference type="GO" id="GO:0016020">
    <property type="term" value="C:membrane"/>
    <property type="evidence" value="ECO:0007669"/>
    <property type="project" value="UniProtKB-SubCell"/>
</dbReference>
<keyword evidence="15" id="KW-0968">Cytoplasmic vesicle</keyword>
<dbReference type="GO" id="GO:0005776">
    <property type="term" value="C:autophagosome"/>
    <property type="evidence" value="ECO:0007669"/>
    <property type="project" value="UniProtKB-SubCell"/>
</dbReference>